<protein>
    <submittedName>
        <fullName evidence="1">Uncharacterized protein</fullName>
    </submittedName>
</protein>
<proteinExistence type="predicted"/>
<dbReference type="Proteomes" id="UP000001396">
    <property type="component" value="Unassembled WGS sequence"/>
</dbReference>
<keyword evidence="2" id="KW-1185">Reference proteome</keyword>
<comment type="caution">
    <text evidence="1">The sequence shown here is derived from an EMBL/GenBank/DDBJ whole genome shotgun (WGS) entry which is preliminary data.</text>
</comment>
<dbReference type="EMBL" id="ADBJ01000008">
    <property type="protein sequence ID" value="EFA85111.1"/>
    <property type="molecule type" value="Genomic_DNA"/>
</dbReference>
<evidence type="ECO:0000313" key="2">
    <source>
        <dbReference type="Proteomes" id="UP000001396"/>
    </source>
</evidence>
<evidence type="ECO:0000313" key="1">
    <source>
        <dbReference type="EMBL" id="EFA85111.1"/>
    </source>
</evidence>
<gene>
    <name evidence="1" type="ORF">PPL_02108</name>
</gene>
<dbReference type="InParanoid" id="D3B1D7"/>
<organism evidence="1 2">
    <name type="scientific">Heterostelium pallidum (strain ATCC 26659 / Pp 5 / PN500)</name>
    <name type="common">Cellular slime mold</name>
    <name type="synonym">Polysphondylium pallidum</name>
    <dbReference type="NCBI Taxonomy" id="670386"/>
    <lineage>
        <taxon>Eukaryota</taxon>
        <taxon>Amoebozoa</taxon>
        <taxon>Evosea</taxon>
        <taxon>Eumycetozoa</taxon>
        <taxon>Dictyostelia</taxon>
        <taxon>Acytosteliales</taxon>
        <taxon>Acytosteliaceae</taxon>
        <taxon>Heterostelium</taxon>
    </lineage>
</organism>
<dbReference type="RefSeq" id="XP_020437220.1">
    <property type="nucleotide sequence ID" value="XM_020573103.1"/>
</dbReference>
<reference evidence="1 2" key="1">
    <citation type="journal article" date="2011" name="Genome Res.">
        <title>Phylogeny-wide analysis of social amoeba genomes highlights ancient origins for complex intercellular communication.</title>
        <authorList>
            <person name="Heidel A.J."/>
            <person name="Lawal H.M."/>
            <person name="Felder M."/>
            <person name="Schilde C."/>
            <person name="Helps N.R."/>
            <person name="Tunggal B."/>
            <person name="Rivero F."/>
            <person name="John U."/>
            <person name="Schleicher M."/>
            <person name="Eichinger L."/>
            <person name="Platzer M."/>
            <person name="Noegel A.A."/>
            <person name="Schaap P."/>
            <person name="Gloeckner G."/>
        </authorList>
    </citation>
    <scope>NUCLEOTIDE SEQUENCE [LARGE SCALE GENOMIC DNA]</scope>
    <source>
        <strain evidence="2">ATCC 26659 / Pp 5 / PN500</strain>
    </source>
</reference>
<accession>D3B1D7</accession>
<name>D3B1D7_HETP5</name>
<sequence>MTKLNVNAIVRGEIRGTACLVQLPKYPPTVVYRFDNAQFTDIDESWVGQRIPVQIEVYSYNTKVKSESVVITLSSLNKITDLQVDYYA</sequence>
<dbReference type="AlphaFoldDB" id="D3B1D7"/>
<dbReference type="GeneID" id="31357633"/>